<dbReference type="EMBL" id="JBHTLJ010000003">
    <property type="protein sequence ID" value="MFD1162735.1"/>
    <property type="molecule type" value="Genomic_DNA"/>
</dbReference>
<sequence length="139" mass="16133">MHFLNESAKLSAKQRENLIKNLQDDEYQKDAGEKLISIIDNLETKSKAQLVGKAIYLFGNDLISKDEFWRTTFIIEKLPMSDINAIIYWRETDLNKIEHIRKQLYLSVGLGWFGLDASSTGFVWSERLCEIISDYLLVI</sequence>
<proteinExistence type="predicted"/>
<keyword evidence="2" id="KW-1185">Reference proteome</keyword>
<evidence type="ECO:0000313" key="1">
    <source>
        <dbReference type="EMBL" id="MFD1162735.1"/>
    </source>
</evidence>
<organism evidence="1 2">
    <name type="scientific">Hwangdonia seohaensis</name>
    <dbReference type="NCBI Taxonomy" id="1240727"/>
    <lineage>
        <taxon>Bacteria</taxon>
        <taxon>Pseudomonadati</taxon>
        <taxon>Bacteroidota</taxon>
        <taxon>Flavobacteriia</taxon>
        <taxon>Flavobacteriales</taxon>
        <taxon>Flavobacteriaceae</taxon>
        <taxon>Hwangdonia</taxon>
    </lineage>
</organism>
<comment type="caution">
    <text evidence="1">The sequence shown here is derived from an EMBL/GenBank/DDBJ whole genome shotgun (WGS) entry which is preliminary data.</text>
</comment>
<protein>
    <submittedName>
        <fullName evidence="1">Uncharacterized protein</fullName>
    </submittedName>
</protein>
<accession>A0ABW3RCA7</accession>
<evidence type="ECO:0000313" key="2">
    <source>
        <dbReference type="Proteomes" id="UP001597163"/>
    </source>
</evidence>
<dbReference type="Proteomes" id="UP001597163">
    <property type="component" value="Unassembled WGS sequence"/>
</dbReference>
<reference evidence="2" key="1">
    <citation type="journal article" date="2019" name="Int. J. Syst. Evol. Microbiol.">
        <title>The Global Catalogue of Microorganisms (GCM) 10K type strain sequencing project: providing services to taxonomists for standard genome sequencing and annotation.</title>
        <authorList>
            <consortium name="The Broad Institute Genomics Platform"/>
            <consortium name="The Broad Institute Genome Sequencing Center for Infectious Disease"/>
            <person name="Wu L."/>
            <person name="Ma J."/>
        </authorList>
    </citation>
    <scope>NUCLEOTIDE SEQUENCE [LARGE SCALE GENOMIC DNA]</scope>
    <source>
        <strain evidence="2">CCUG 63246</strain>
    </source>
</reference>
<dbReference type="RefSeq" id="WP_311939469.1">
    <property type="nucleotide sequence ID" value="NZ_JAVSCK010000003.1"/>
</dbReference>
<gene>
    <name evidence="1" type="ORF">ACFQ2E_09920</name>
</gene>
<name>A0ABW3RCA7_9FLAO</name>